<dbReference type="OrthoDB" id="3798073at2759"/>
<dbReference type="AlphaFoldDB" id="A0A6A5WY70"/>
<reference evidence="2" key="1">
    <citation type="journal article" date="2020" name="Stud. Mycol.">
        <title>101 Dothideomycetes genomes: a test case for predicting lifestyles and emergence of pathogens.</title>
        <authorList>
            <person name="Haridas S."/>
            <person name="Albert R."/>
            <person name="Binder M."/>
            <person name="Bloem J."/>
            <person name="Labutti K."/>
            <person name="Salamov A."/>
            <person name="Andreopoulos B."/>
            <person name="Baker S."/>
            <person name="Barry K."/>
            <person name="Bills G."/>
            <person name="Bluhm B."/>
            <person name="Cannon C."/>
            <person name="Castanera R."/>
            <person name="Culley D."/>
            <person name="Daum C."/>
            <person name="Ezra D."/>
            <person name="Gonzalez J."/>
            <person name="Henrissat B."/>
            <person name="Kuo A."/>
            <person name="Liang C."/>
            <person name="Lipzen A."/>
            <person name="Lutzoni F."/>
            <person name="Magnuson J."/>
            <person name="Mondo S."/>
            <person name="Nolan M."/>
            <person name="Ohm R."/>
            <person name="Pangilinan J."/>
            <person name="Park H.-J."/>
            <person name="Ramirez L."/>
            <person name="Alfaro M."/>
            <person name="Sun H."/>
            <person name="Tritt A."/>
            <person name="Yoshinaga Y."/>
            <person name="Zwiers L.-H."/>
            <person name="Turgeon B."/>
            <person name="Goodwin S."/>
            <person name="Spatafora J."/>
            <person name="Crous P."/>
            <person name="Grigoriev I."/>
        </authorList>
    </citation>
    <scope>NUCLEOTIDE SEQUENCE</scope>
    <source>
        <strain evidence="2">CBS 123094</strain>
    </source>
</reference>
<organism evidence="2 3">
    <name type="scientific">Amniculicola lignicola CBS 123094</name>
    <dbReference type="NCBI Taxonomy" id="1392246"/>
    <lineage>
        <taxon>Eukaryota</taxon>
        <taxon>Fungi</taxon>
        <taxon>Dikarya</taxon>
        <taxon>Ascomycota</taxon>
        <taxon>Pezizomycotina</taxon>
        <taxon>Dothideomycetes</taxon>
        <taxon>Pleosporomycetidae</taxon>
        <taxon>Pleosporales</taxon>
        <taxon>Amniculicolaceae</taxon>
        <taxon>Amniculicola</taxon>
    </lineage>
</organism>
<evidence type="ECO:0000256" key="1">
    <source>
        <dbReference type="SAM" id="MobiDB-lite"/>
    </source>
</evidence>
<evidence type="ECO:0000313" key="3">
    <source>
        <dbReference type="Proteomes" id="UP000799779"/>
    </source>
</evidence>
<evidence type="ECO:0008006" key="4">
    <source>
        <dbReference type="Google" id="ProtNLM"/>
    </source>
</evidence>
<gene>
    <name evidence="2" type="ORF">P154DRAFT_571004</name>
</gene>
<keyword evidence="3" id="KW-1185">Reference proteome</keyword>
<evidence type="ECO:0000313" key="2">
    <source>
        <dbReference type="EMBL" id="KAF2005709.1"/>
    </source>
</evidence>
<sequence length="371" mass="41887">MATQTITVKLRNPDTSQTQFFTLPRARVLLTSSYFRDHINNLSPPKHTEGMIKLNFPDFAIFAIYVKWLHSGEIFTKASIKSLHPSYALSPSTTAYASPSYSSSTERRPDRKARDTYTDYVGAYFLGDWLRDTVFKDSIISLIIDKMNDLSGEGYPEQFVHALRPSLVDLLWMASALREQKGIRAVVYAGIARFGKREDVRKFLGGERGEEYPREFVQGLTVWLFEAQRVKYDKGEGGDYESTVTCNGGSRTDTSEIPPPFASPARERWCNGSHVTWPSIDEESIDTTWTQSTSAASTANGASVFTHTSTTTSMTSNTATPSISVPREVPADAESEYVPWPRKPEEHCFFHEHLYRGEACYRSRTVWDVYA</sequence>
<feature type="region of interest" description="Disordered" evidence="1">
    <location>
        <begin position="309"/>
        <end position="330"/>
    </location>
</feature>
<proteinExistence type="predicted"/>
<feature type="compositionally biased region" description="Low complexity" evidence="1">
    <location>
        <begin position="92"/>
        <end position="104"/>
    </location>
</feature>
<feature type="region of interest" description="Disordered" evidence="1">
    <location>
        <begin position="92"/>
        <end position="112"/>
    </location>
</feature>
<feature type="compositionally biased region" description="Low complexity" evidence="1">
    <location>
        <begin position="309"/>
        <end position="322"/>
    </location>
</feature>
<name>A0A6A5WY70_9PLEO</name>
<protein>
    <recommendedName>
        <fullName evidence="4">BTB domain-containing protein</fullName>
    </recommendedName>
</protein>
<dbReference type="EMBL" id="ML977562">
    <property type="protein sequence ID" value="KAF2005709.1"/>
    <property type="molecule type" value="Genomic_DNA"/>
</dbReference>
<accession>A0A6A5WY70</accession>
<dbReference type="Proteomes" id="UP000799779">
    <property type="component" value="Unassembled WGS sequence"/>
</dbReference>